<keyword evidence="2" id="KW-1185">Reference proteome</keyword>
<protein>
    <submittedName>
        <fullName evidence="1">Uncharacterized protein</fullName>
    </submittedName>
</protein>
<gene>
    <name evidence="1" type="ORF">RGR602_PC02212</name>
</gene>
<proteinExistence type="predicted"/>
<geneLocation type="plasmid" evidence="1 2">
    <name>pRgalR602c</name>
</geneLocation>
<dbReference type="EMBL" id="CP006880">
    <property type="protein sequence ID" value="AJD46231.1"/>
    <property type="molecule type" value="Genomic_DNA"/>
</dbReference>
<sequence length="58" mass="6077">MDETPGAAVMLIIGGTKITWDRGAVSAGAKSGFRAGARPQLLQNDGFNFNLQPTDISL</sequence>
<name>A0A0B4XGM5_9HYPH</name>
<evidence type="ECO:0000313" key="2">
    <source>
        <dbReference type="Proteomes" id="UP000031368"/>
    </source>
</evidence>
<accession>A0A0B4XGM5</accession>
<organism evidence="1 2">
    <name type="scientific">Rhizobium gallicum bv. gallicum R602sp</name>
    <dbReference type="NCBI Taxonomy" id="1041138"/>
    <lineage>
        <taxon>Bacteria</taxon>
        <taxon>Pseudomonadati</taxon>
        <taxon>Pseudomonadota</taxon>
        <taxon>Alphaproteobacteria</taxon>
        <taxon>Hyphomicrobiales</taxon>
        <taxon>Rhizobiaceae</taxon>
        <taxon>Rhizobium/Agrobacterium group</taxon>
        <taxon>Rhizobium</taxon>
    </lineage>
</organism>
<reference evidence="1 2" key="1">
    <citation type="submission" date="2013-11" db="EMBL/GenBank/DDBJ databases">
        <title>Complete genome sequence of Rhizobium gallicum bv. gallicum R602.</title>
        <authorList>
            <person name="Bustos P."/>
            <person name="Santamaria R.I."/>
            <person name="Lozano L."/>
            <person name="Acosta J.L."/>
            <person name="Ormeno-Orrillo E."/>
            <person name="Rogel M.A."/>
            <person name="Romero D."/>
            <person name="Cevallos M.A."/>
            <person name="Martinez-Romero E."/>
            <person name="Gonzalez V."/>
        </authorList>
    </citation>
    <scope>NUCLEOTIDE SEQUENCE [LARGE SCALE GENOMIC DNA]</scope>
    <source>
        <strain evidence="1 2">R602</strain>
        <plasmid evidence="1 2">pRgalR602c</plasmid>
    </source>
</reference>
<dbReference type="RefSeq" id="WP_170250867.1">
    <property type="nucleotide sequence ID" value="NZ_CP006880.1"/>
</dbReference>
<dbReference type="Proteomes" id="UP000031368">
    <property type="component" value="Plasmid pRgalR602c"/>
</dbReference>
<evidence type="ECO:0000313" key="1">
    <source>
        <dbReference type="EMBL" id="AJD46231.1"/>
    </source>
</evidence>
<keyword evidence="1" id="KW-0614">Plasmid</keyword>
<dbReference type="KEGG" id="rga:RGR602_PC02212"/>
<dbReference type="AlphaFoldDB" id="A0A0B4XGM5"/>
<dbReference type="HOGENOM" id="CLU_2976189_0_0_5"/>